<dbReference type="SUPFAM" id="SSF51679">
    <property type="entry name" value="Bacterial luciferase-like"/>
    <property type="match status" value="1"/>
</dbReference>
<dbReference type="Proteomes" id="UP000282460">
    <property type="component" value="Unassembled WGS sequence"/>
</dbReference>
<dbReference type="EMBL" id="RCWJ01000004">
    <property type="protein sequence ID" value="RLQ81333.1"/>
    <property type="molecule type" value="Genomic_DNA"/>
</dbReference>
<evidence type="ECO:0000256" key="1">
    <source>
        <dbReference type="ARBA" id="ARBA00023002"/>
    </source>
</evidence>
<dbReference type="InterPro" id="IPR011251">
    <property type="entry name" value="Luciferase-like_dom"/>
</dbReference>
<evidence type="ECO:0000313" key="3">
    <source>
        <dbReference type="EMBL" id="RLQ81333.1"/>
    </source>
</evidence>
<gene>
    <name evidence="3" type="ORF">D9V28_13280</name>
</gene>
<keyword evidence="4" id="KW-1185">Reference proteome</keyword>
<dbReference type="InterPro" id="IPR050564">
    <property type="entry name" value="F420-G6PD/mer"/>
</dbReference>
<dbReference type="RefSeq" id="WP_121660243.1">
    <property type="nucleotide sequence ID" value="NZ_BMEK01000003.1"/>
</dbReference>
<evidence type="ECO:0000259" key="2">
    <source>
        <dbReference type="Pfam" id="PF00296"/>
    </source>
</evidence>
<name>A0A3L7IT25_9MICO</name>
<protein>
    <submittedName>
        <fullName evidence="3">LLM class flavin-dependent oxidoreductase</fullName>
    </submittedName>
</protein>
<dbReference type="GO" id="GO:0016705">
    <property type="term" value="F:oxidoreductase activity, acting on paired donors, with incorporation or reduction of molecular oxygen"/>
    <property type="evidence" value="ECO:0007669"/>
    <property type="project" value="InterPro"/>
</dbReference>
<sequence length="296" mass="31957">MRCGIIILPQDQWPEAKRKWQGAEELGFDSAWTYDHLSWRSLADEPWQATIPTLTAASVVTNHIRLGTIVASPNFRHPVPFAKDIATVDEISGGRFVLGIGAGGTGFDAFVLGDAELTPRERHDRFAEFVSDLDALLRFELPGSGGVSFSGDWYTAVGARMVGEPAQQPRVPFVVAANGPKGMRVAAEYGAGWVTTGVDGEVGDNWWKSVASLGSRFEDAAWSVGTDPLSVERYLMIDSGGSFALDSVARFEDTVGRAAELGFTEVLTHWPRANGIYAGDESVLDEVAALLPKLRG</sequence>
<accession>A0A3L7IT25</accession>
<comment type="caution">
    <text evidence="3">The sequence shown here is derived from an EMBL/GenBank/DDBJ whole genome shotgun (WGS) entry which is preliminary data.</text>
</comment>
<dbReference type="Gene3D" id="3.20.20.30">
    <property type="entry name" value="Luciferase-like domain"/>
    <property type="match status" value="1"/>
</dbReference>
<organism evidence="3 4">
    <name type="scientific">Mycetocola zhadangensis</name>
    <dbReference type="NCBI Taxonomy" id="1164595"/>
    <lineage>
        <taxon>Bacteria</taxon>
        <taxon>Bacillati</taxon>
        <taxon>Actinomycetota</taxon>
        <taxon>Actinomycetes</taxon>
        <taxon>Micrococcales</taxon>
        <taxon>Microbacteriaceae</taxon>
        <taxon>Mycetocola</taxon>
    </lineage>
</organism>
<feature type="domain" description="Luciferase-like" evidence="2">
    <location>
        <begin position="11"/>
        <end position="206"/>
    </location>
</feature>
<keyword evidence="1" id="KW-0560">Oxidoreductase</keyword>
<dbReference type="InterPro" id="IPR036661">
    <property type="entry name" value="Luciferase-like_sf"/>
</dbReference>
<proteinExistence type="predicted"/>
<dbReference type="PANTHER" id="PTHR43244">
    <property type="match status" value="1"/>
</dbReference>
<dbReference type="PANTHER" id="PTHR43244:SF1">
    <property type="entry name" value="5,10-METHYLENETETRAHYDROMETHANOPTERIN REDUCTASE"/>
    <property type="match status" value="1"/>
</dbReference>
<dbReference type="Pfam" id="PF00296">
    <property type="entry name" value="Bac_luciferase"/>
    <property type="match status" value="1"/>
</dbReference>
<evidence type="ECO:0000313" key="4">
    <source>
        <dbReference type="Proteomes" id="UP000282460"/>
    </source>
</evidence>
<reference evidence="3 4" key="1">
    <citation type="submission" date="2018-10" db="EMBL/GenBank/DDBJ databases">
        <authorList>
            <person name="Li J."/>
        </authorList>
    </citation>
    <scope>NUCLEOTIDE SEQUENCE [LARGE SCALE GENOMIC DNA]</scope>
    <source>
        <strain evidence="3 4">ZD1-4</strain>
    </source>
</reference>
<dbReference type="OrthoDB" id="7374740at2"/>
<dbReference type="AlphaFoldDB" id="A0A3L7IT25"/>